<comment type="similarity">
    <text evidence="5">Belongs to the Rap family.</text>
</comment>
<dbReference type="InterPro" id="IPR051476">
    <property type="entry name" value="Bac_ResReg_Asp_Phosphatase"/>
</dbReference>
<proteinExistence type="inferred from homology"/>
<evidence type="ECO:0000256" key="4">
    <source>
        <dbReference type="ARBA" id="ARBA00022803"/>
    </source>
</evidence>
<keyword evidence="10" id="KW-0238">DNA-binding</keyword>
<evidence type="ECO:0000256" key="3">
    <source>
        <dbReference type="ARBA" id="ARBA00022737"/>
    </source>
</evidence>
<sequence length="524" mass="59874">MSTYKQTITIFAFFISVSLCAQMSINTTNEIDTKLYDLKKELELAKTSSNTSKTAQVHVKLGDFFSRLELYSEAIKNYQAYLDIHKTKDSGLVYIQNALSTINLDLKKYSEANKYAQNSLTISEDINYSRGKAKANALLGSVAEKQGNYEKALEFQKLSLSIFNVLNDSTGLASTNENIGSIYEDLEQYDLAYQYFKTANTFAKNSEIDLQINIINNLGDVNRKTGNYSKALGYTEQALMLAQKTNNESQIESALKDLARTYADLGDYEKAYSYLNNQSIVNEQELRQNNAEIVSAMQVLYEVKEKEAEVKLLNKQNQINKVRQYIILTITGAIILALIVGFLYWKKRRKHEKHILEYQQQLLQADLDKKTAEEQALKREIDIKVSSLTNYSLHIAHKNKMLSDVSKTLTKLKGRNSELVKTKLQELASEIEADLNNNNEWTELMGYFGQIHPAFFKILKQSALEKLSSSEMRLCLLLRLNLSSKEIAEILRITSDSVRIARYRLRKKMPLDSKDDLQAYLLNL</sequence>
<evidence type="ECO:0000256" key="1">
    <source>
        <dbReference type="ARBA" id="ARBA00004496"/>
    </source>
</evidence>
<dbReference type="SUPFAM" id="SSF48452">
    <property type="entry name" value="TPR-like"/>
    <property type="match status" value="2"/>
</dbReference>
<keyword evidence="7" id="KW-0472">Membrane</keyword>
<dbReference type="EMBL" id="SOQZ01000001">
    <property type="protein sequence ID" value="TDY13453.1"/>
    <property type="molecule type" value="Genomic_DNA"/>
</dbReference>
<dbReference type="Pfam" id="PF13424">
    <property type="entry name" value="TPR_12"/>
    <property type="match status" value="2"/>
</dbReference>
<keyword evidence="11" id="KW-1185">Reference proteome</keyword>
<evidence type="ECO:0000256" key="8">
    <source>
        <dbReference type="SAM" id="SignalP"/>
    </source>
</evidence>
<dbReference type="Proteomes" id="UP000294930">
    <property type="component" value="Unassembled WGS sequence"/>
</dbReference>
<evidence type="ECO:0000256" key="7">
    <source>
        <dbReference type="SAM" id="Phobius"/>
    </source>
</evidence>
<comment type="subcellular location">
    <subcellularLocation>
        <location evidence="1">Cytoplasm</location>
    </subcellularLocation>
</comment>
<keyword evidence="7" id="KW-1133">Transmembrane helix</keyword>
<reference evidence="10 11" key="1">
    <citation type="submission" date="2019-03" db="EMBL/GenBank/DDBJ databases">
        <title>Genomic Encyclopedia of Type Strains, Phase III (KMG-III): the genomes of soil and plant-associated and newly described type strains.</title>
        <authorList>
            <person name="Whitman W."/>
        </authorList>
    </citation>
    <scope>NUCLEOTIDE SEQUENCE [LARGE SCALE GENOMIC DNA]</scope>
    <source>
        <strain evidence="10 11">CGMCC 1.10957</strain>
    </source>
</reference>
<feature type="repeat" description="TPR" evidence="6">
    <location>
        <begin position="55"/>
        <end position="88"/>
    </location>
</feature>
<dbReference type="SMART" id="SM00028">
    <property type="entry name" value="TPR"/>
    <property type="match status" value="6"/>
</dbReference>
<dbReference type="InterPro" id="IPR011990">
    <property type="entry name" value="TPR-like_helical_dom_sf"/>
</dbReference>
<evidence type="ECO:0000256" key="5">
    <source>
        <dbReference type="ARBA" id="ARBA00038253"/>
    </source>
</evidence>
<evidence type="ECO:0000259" key="9">
    <source>
        <dbReference type="SMART" id="SM00421"/>
    </source>
</evidence>
<gene>
    <name evidence="10" type="ORF">A8975_0043</name>
</gene>
<dbReference type="InterPro" id="IPR016032">
    <property type="entry name" value="Sig_transdc_resp-reg_C-effctor"/>
</dbReference>
<feature type="domain" description="HTH luxR-type" evidence="9">
    <location>
        <begin position="464"/>
        <end position="521"/>
    </location>
</feature>
<dbReference type="PANTHER" id="PTHR46630">
    <property type="entry name" value="TETRATRICOPEPTIDE REPEAT PROTEIN 29"/>
    <property type="match status" value="1"/>
</dbReference>
<evidence type="ECO:0000313" key="10">
    <source>
        <dbReference type="EMBL" id="TDY13453.1"/>
    </source>
</evidence>
<keyword evidence="3" id="KW-0677">Repeat</keyword>
<evidence type="ECO:0000256" key="6">
    <source>
        <dbReference type="PROSITE-ProRule" id="PRU00339"/>
    </source>
</evidence>
<feature type="repeat" description="TPR" evidence="6">
    <location>
        <begin position="212"/>
        <end position="245"/>
    </location>
</feature>
<dbReference type="GO" id="GO:0003677">
    <property type="term" value="F:DNA binding"/>
    <property type="evidence" value="ECO:0007669"/>
    <property type="project" value="UniProtKB-KW"/>
</dbReference>
<feature type="repeat" description="TPR" evidence="6">
    <location>
        <begin position="173"/>
        <end position="206"/>
    </location>
</feature>
<comment type="caution">
    <text evidence="10">The sequence shown here is derived from an EMBL/GenBank/DDBJ whole genome shotgun (WGS) entry which is preliminary data.</text>
</comment>
<organism evidence="10 11">
    <name type="scientific">Meridianimaribacter flavus</name>
    <dbReference type="NCBI Taxonomy" id="571115"/>
    <lineage>
        <taxon>Bacteria</taxon>
        <taxon>Pseudomonadati</taxon>
        <taxon>Bacteroidota</taxon>
        <taxon>Flavobacteriia</taxon>
        <taxon>Flavobacteriales</taxon>
        <taxon>Flavobacteriaceae</taxon>
        <taxon>Meridianimaribacter</taxon>
    </lineage>
</organism>
<dbReference type="RefSeq" id="WP_134198263.1">
    <property type="nucleotide sequence ID" value="NZ_SOQZ01000001.1"/>
</dbReference>
<feature type="transmembrane region" description="Helical" evidence="7">
    <location>
        <begin position="325"/>
        <end position="345"/>
    </location>
</feature>
<keyword evidence="7" id="KW-0812">Transmembrane</keyword>
<dbReference type="InterPro" id="IPR019734">
    <property type="entry name" value="TPR_rpt"/>
</dbReference>
<dbReference type="Gene3D" id="1.25.40.10">
    <property type="entry name" value="Tetratricopeptide repeat domain"/>
    <property type="match status" value="2"/>
</dbReference>
<keyword evidence="4 6" id="KW-0802">TPR repeat</keyword>
<dbReference type="SMART" id="SM00421">
    <property type="entry name" value="HTH_LUXR"/>
    <property type="match status" value="1"/>
</dbReference>
<dbReference type="InterPro" id="IPR000792">
    <property type="entry name" value="Tscrpt_reg_LuxR_C"/>
</dbReference>
<evidence type="ECO:0000256" key="2">
    <source>
        <dbReference type="ARBA" id="ARBA00022490"/>
    </source>
</evidence>
<dbReference type="PANTHER" id="PTHR46630:SF1">
    <property type="entry name" value="TETRATRICOPEPTIDE REPEAT PROTEIN 29"/>
    <property type="match status" value="1"/>
</dbReference>
<dbReference type="Gene3D" id="1.10.10.10">
    <property type="entry name" value="Winged helix-like DNA-binding domain superfamily/Winged helix DNA-binding domain"/>
    <property type="match status" value="1"/>
</dbReference>
<dbReference type="SUPFAM" id="SSF46894">
    <property type="entry name" value="C-terminal effector domain of the bipartite response regulators"/>
    <property type="match status" value="1"/>
</dbReference>
<dbReference type="PROSITE" id="PS50005">
    <property type="entry name" value="TPR"/>
    <property type="match status" value="3"/>
</dbReference>
<evidence type="ECO:0000313" key="11">
    <source>
        <dbReference type="Proteomes" id="UP000294930"/>
    </source>
</evidence>
<protein>
    <submittedName>
        <fullName evidence="10">DNA-binding CsgD family transcriptional regulator</fullName>
    </submittedName>
</protein>
<accession>A0ABY2G855</accession>
<name>A0ABY2G855_9FLAO</name>
<keyword evidence="8" id="KW-0732">Signal</keyword>
<feature type="chain" id="PRO_5045935284" evidence="8">
    <location>
        <begin position="22"/>
        <end position="524"/>
    </location>
</feature>
<dbReference type="InterPro" id="IPR036388">
    <property type="entry name" value="WH-like_DNA-bd_sf"/>
</dbReference>
<feature type="signal peptide" evidence="8">
    <location>
        <begin position="1"/>
        <end position="21"/>
    </location>
</feature>
<keyword evidence="2" id="KW-0963">Cytoplasm</keyword>